<evidence type="ECO:0000313" key="3">
    <source>
        <dbReference type="Proteomes" id="UP000214588"/>
    </source>
</evidence>
<dbReference type="AlphaFoldDB" id="A0A226BWZ2"/>
<name>A0A226BWZ2_9FIRM</name>
<evidence type="ECO:0008006" key="4">
    <source>
        <dbReference type="Google" id="ProtNLM"/>
    </source>
</evidence>
<comment type="caution">
    <text evidence="2">The sequence shown here is derived from an EMBL/GenBank/DDBJ whole genome shotgun (WGS) entry which is preliminary data.</text>
</comment>
<evidence type="ECO:0000256" key="1">
    <source>
        <dbReference type="SAM" id="Phobius"/>
    </source>
</evidence>
<dbReference type="Pfam" id="PF04020">
    <property type="entry name" value="Phage_holin_4_2"/>
    <property type="match status" value="1"/>
</dbReference>
<feature type="transmembrane region" description="Helical" evidence="1">
    <location>
        <begin position="62"/>
        <end position="79"/>
    </location>
</feature>
<dbReference type="InterPro" id="IPR007165">
    <property type="entry name" value="Phage_holin_4_2"/>
</dbReference>
<feature type="transmembrane region" description="Helical" evidence="1">
    <location>
        <begin position="5"/>
        <end position="22"/>
    </location>
</feature>
<gene>
    <name evidence="2" type="ORF">CDO51_11900</name>
</gene>
<evidence type="ECO:0000313" key="2">
    <source>
        <dbReference type="EMBL" id="OWZ82834.1"/>
    </source>
</evidence>
<keyword evidence="1" id="KW-1133">Transmembrane helix</keyword>
<sequence>MLRLVVRFIISALVLMVLSFILPGFAVVGFGSALLAAVVIALLSQGAEYLIGENASPNGRGVVSFIVAAIVIYMAQFIVTDMSVGILGAMLAAFAIGIVDIFVPTKLR</sequence>
<accession>A0A226BWZ2</accession>
<dbReference type="Proteomes" id="UP000214588">
    <property type="component" value="Unassembled WGS sequence"/>
</dbReference>
<keyword evidence="3" id="KW-1185">Reference proteome</keyword>
<keyword evidence="1" id="KW-0472">Membrane</keyword>
<dbReference type="EMBL" id="NIQC01000038">
    <property type="protein sequence ID" value="OWZ82834.1"/>
    <property type="molecule type" value="Genomic_DNA"/>
</dbReference>
<keyword evidence="1" id="KW-0812">Transmembrane</keyword>
<feature type="transmembrane region" description="Helical" evidence="1">
    <location>
        <begin position="28"/>
        <end position="50"/>
    </location>
</feature>
<dbReference type="RefSeq" id="WP_089024454.1">
    <property type="nucleotide sequence ID" value="NZ_NIQC01000038.1"/>
</dbReference>
<reference evidence="2 3" key="1">
    <citation type="submission" date="2017-06" db="EMBL/GenBank/DDBJ databases">
        <title>Draft Genome Sequence of Natranaerobius trueperi halophilic, alkalithermophilic bacteria from soda lakes.</title>
        <authorList>
            <person name="Zhao B."/>
        </authorList>
    </citation>
    <scope>NUCLEOTIDE SEQUENCE [LARGE SCALE GENOMIC DNA]</scope>
    <source>
        <strain evidence="2 3">DSM 18760</strain>
    </source>
</reference>
<organism evidence="2 3">
    <name type="scientific">Natranaerobius trueperi</name>
    <dbReference type="NCBI Taxonomy" id="759412"/>
    <lineage>
        <taxon>Bacteria</taxon>
        <taxon>Bacillati</taxon>
        <taxon>Bacillota</taxon>
        <taxon>Clostridia</taxon>
        <taxon>Natranaerobiales</taxon>
        <taxon>Natranaerobiaceae</taxon>
        <taxon>Natranaerobius</taxon>
    </lineage>
</organism>
<feature type="transmembrane region" description="Helical" evidence="1">
    <location>
        <begin position="85"/>
        <end position="103"/>
    </location>
</feature>
<proteinExistence type="predicted"/>
<dbReference type="OrthoDB" id="1701386at2"/>
<protein>
    <recommendedName>
        <fullName evidence="4">Phage holin family protein</fullName>
    </recommendedName>
</protein>